<keyword evidence="1" id="KW-0812">Transmembrane</keyword>
<accession>A0A1M5Z0Z2</accession>
<dbReference type="Proteomes" id="UP000183995">
    <property type="component" value="Unassembled WGS sequence"/>
</dbReference>
<reference evidence="2 3" key="1">
    <citation type="submission" date="2016-11" db="EMBL/GenBank/DDBJ databases">
        <authorList>
            <person name="Jaros S."/>
            <person name="Januszkiewicz K."/>
            <person name="Wedrychowicz H."/>
        </authorList>
    </citation>
    <scope>NUCLEOTIDE SEQUENCE [LARGE SCALE GENOMIC DNA]</scope>
    <source>
        <strain evidence="2 3">DSM 10068</strain>
    </source>
</reference>
<feature type="transmembrane region" description="Helical" evidence="1">
    <location>
        <begin position="6"/>
        <end position="25"/>
    </location>
</feature>
<keyword evidence="1" id="KW-0472">Membrane</keyword>
<dbReference type="AlphaFoldDB" id="A0A1M5Z0Z2"/>
<keyword evidence="3" id="KW-1185">Reference proteome</keyword>
<sequence length="77" mass="8307">MIVLGNILILLILALILVLAVIAIIRGYKGIKTSRRFETASRKIKISYSVLSGLHMSAGILVTLSYLIAGVLIIVSQ</sequence>
<proteinExistence type="predicted"/>
<gene>
    <name evidence="2" type="ORF">SAMN02745823_03072</name>
</gene>
<evidence type="ECO:0000313" key="2">
    <source>
        <dbReference type="EMBL" id="SHI17955.1"/>
    </source>
</evidence>
<keyword evidence="1" id="KW-1133">Transmembrane helix</keyword>
<evidence type="ECO:0000313" key="3">
    <source>
        <dbReference type="Proteomes" id="UP000183995"/>
    </source>
</evidence>
<name>A0A1M5Z0Z2_9FIRM</name>
<protein>
    <submittedName>
        <fullName evidence="2">Uncharacterized protein</fullName>
    </submittedName>
</protein>
<dbReference type="EMBL" id="FQXV01000012">
    <property type="protein sequence ID" value="SHI17955.1"/>
    <property type="molecule type" value="Genomic_DNA"/>
</dbReference>
<evidence type="ECO:0000256" key="1">
    <source>
        <dbReference type="SAM" id="Phobius"/>
    </source>
</evidence>
<feature type="transmembrane region" description="Helical" evidence="1">
    <location>
        <begin position="46"/>
        <end position="75"/>
    </location>
</feature>
<organism evidence="2 3">
    <name type="scientific">Sporobacter termitidis DSM 10068</name>
    <dbReference type="NCBI Taxonomy" id="1123282"/>
    <lineage>
        <taxon>Bacteria</taxon>
        <taxon>Bacillati</taxon>
        <taxon>Bacillota</taxon>
        <taxon>Clostridia</taxon>
        <taxon>Eubacteriales</taxon>
        <taxon>Oscillospiraceae</taxon>
        <taxon>Sporobacter</taxon>
    </lineage>
</organism>